<keyword evidence="2 5" id="KW-0812">Transmembrane</keyword>
<feature type="transmembrane region" description="Helical" evidence="5">
    <location>
        <begin position="71"/>
        <end position="88"/>
    </location>
</feature>
<organism evidence="6 7">
    <name type="scientific">Helicobacter enhydrae</name>
    <dbReference type="NCBI Taxonomy" id="222136"/>
    <lineage>
        <taxon>Bacteria</taxon>
        <taxon>Pseudomonadati</taxon>
        <taxon>Campylobacterota</taxon>
        <taxon>Epsilonproteobacteria</taxon>
        <taxon>Campylobacterales</taxon>
        <taxon>Helicobacteraceae</taxon>
        <taxon>Helicobacter</taxon>
    </lineage>
</organism>
<feature type="transmembrane region" description="Helical" evidence="5">
    <location>
        <begin position="95"/>
        <end position="113"/>
    </location>
</feature>
<protein>
    <recommendedName>
        <fullName evidence="5">Probable membrane transporter protein</fullName>
    </recommendedName>
</protein>
<dbReference type="STRING" id="222136.BBW65_04465"/>
<keyword evidence="5" id="KW-1003">Cell membrane</keyword>
<evidence type="ECO:0000256" key="5">
    <source>
        <dbReference type="RuleBase" id="RU363041"/>
    </source>
</evidence>
<dbReference type="EMBL" id="CP016503">
    <property type="protein sequence ID" value="ANV98099.1"/>
    <property type="molecule type" value="Genomic_DNA"/>
</dbReference>
<feature type="transmembrane region" description="Helical" evidence="5">
    <location>
        <begin position="133"/>
        <end position="164"/>
    </location>
</feature>
<dbReference type="InterPro" id="IPR002781">
    <property type="entry name" value="TM_pro_TauE-like"/>
</dbReference>
<accession>A0A1B1U5R4</accession>
<gene>
    <name evidence="6" type="ORF">BBW65_04465</name>
</gene>
<evidence type="ECO:0000256" key="1">
    <source>
        <dbReference type="ARBA" id="ARBA00004141"/>
    </source>
</evidence>
<dbReference type="RefSeq" id="WP_066340312.1">
    <property type="nucleotide sequence ID" value="NZ_CP016503.1"/>
</dbReference>
<dbReference type="KEGG" id="het:BBW65_04465"/>
<keyword evidence="4 5" id="KW-0472">Membrane</keyword>
<dbReference type="PANTHER" id="PTHR43701">
    <property type="entry name" value="MEMBRANE TRANSPORTER PROTEIN MJ0441-RELATED"/>
    <property type="match status" value="1"/>
</dbReference>
<dbReference type="OrthoDB" id="5329774at2"/>
<keyword evidence="7" id="KW-1185">Reference proteome</keyword>
<dbReference type="AlphaFoldDB" id="A0A1B1U5R4"/>
<feature type="transmembrane region" description="Helical" evidence="5">
    <location>
        <begin position="6"/>
        <end position="28"/>
    </location>
</feature>
<keyword evidence="3 5" id="KW-1133">Transmembrane helix</keyword>
<dbReference type="PANTHER" id="PTHR43701:SF2">
    <property type="entry name" value="MEMBRANE TRANSPORTER PROTEIN YJNA-RELATED"/>
    <property type="match status" value="1"/>
</dbReference>
<comment type="subcellular location">
    <subcellularLocation>
        <location evidence="5">Cell membrane</location>
        <topology evidence="5">Multi-pass membrane protein</topology>
    </subcellularLocation>
    <subcellularLocation>
        <location evidence="1">Membrane</location>
        <topology evidence="1">Multi-pass membrane protein</topology>
    </subcellularLocation>
</comment>
<evidence type="ECO:0000256" key="4">
    <source>
        <dbReference type="ARBA" id="ARBA00023136"/>
    </source>
</evidence>
<sequence length="247" mass="26390">MFLVWIALGIVSGIGSGLFGIGGGTIILPTLMLMGYDIQYAIGISMVQMIFASFVGSYINYKKGLIPLRNGIILGFGGMIGSSLSGPIVQFLGSLWLNIAFLCCTFISFYKYFFTQPKHTSTARVSQPTQLLILWLAGILTGMFSSSLGIGGGLILVPILGYFLGLDSKKAVPLSLFFIALSSISGALSLYHSGFVHLQTGIIIGLCSAIGVLLGLTIASRITSKTHKTLLLFVYLFAIISTSFKLF</sequence>
<proteinExistence type="inferred from homology"/>
<feature type="transmembrane region" description="Helical" evidence="5">
    <location>
        <begin position="171"/>
        <end position="192"/>
    </location>
</feature>
<comment type="similarity">
    <text evidence="5">Belongs to the 4-toluene sulfonate uptake permease (TSUP) (TC 2.A.102) family.</text>
</comment>
<evidence type="ECO:0000313" key="7">
    <source>
        <dbReference type="Proteomes" id="UP000092884"/>
    </source>
</evidence>
<name>A0A1B1U5R4_9HELI</name>
<feature type="transmembrane region" description="Helical" evidence="5">
    <location>
        <begin position="198"/>
        <end position="218"/>
    </location>
</feature>
<feature type="transmembrane region" description="Helical" evidence="5">
    <location>
        <begin position="230"/>
        <end position="246"/>
    </location>
</feature>
<feature type="transmembrane region" description="Helical" evidence="5">
    <location>
        <begin position="40"/>
        <end position="59"/>
    </location>
</feature>
<evidence type="ECO:0000313" key="6">
    <source>
        <dbReference type="EMBL" id="ANV98099.1"/>
    </source>
</evidence>
<dbReference type="InterPro" id="IPR051598">
    <property type="entry name" value="TSUP/Inactive_protease-like"/>
</dbReference>
<reference evidence="7" key="1">
    <citation type="submission" date="2016-07" db="EMBL/GenBank/DDBJ databases">
        <authorList>
            <person name="Florea S."/>
            <person name="Webb J.S."/>
            <person name="Jaromczyk J."/>
            <person name="Schardl C.L."/>
        </authorList>
    </citation>
    <scope>NUCLEOTIDE SEQUENCE [LARGE SCALE GENOMIC DNA]</scope>
    <source>
        <strain evidence="7">MIT 01-6242</strain>
    </source>
</reference>
<dbReference type="Pfam" id="PF01925">
    <property type="entry name" value="TauE"/>
    <property type="match status" value="1"/>
</dbReference>
<dbReference type="GO" id="GO:0005886">
    <property type="term" value="C:plasma membrane"/>
    <property type="evidence" value="ECO:0007669"/>
    <property type="project" value="UniProtKB-SubCell"/>
</dbReference>
<evidence type="ECO:0000256" key="3">
    <source>
        <dbReference type="ARBA" id="ARBA00022989"/>
    </source>
</evidence>
<dbReference type="Proteomes" id="UP000092884">
    <property type="component" value="Chromosome"/>
</dbReference>
<evidence type="ECO:0000256" key="2">
    <source>
        <dbReference type="ARBA" id="ARBA00022692"/>
    </source>
</evidence>